<reference evidence="1" key="1">
    <citation type="submission" date="2018-01" db="EMBL/GenBank/DDBJ databases">
        <authorList>
            <person name="Regsiter A."/>
            <person name="William W."/>
        </authorList>
    </citation>
    <scope>NUCLEOTIDE SEQUENCE</scope>
    <source>
        <strain evidence="1">TRIP AH-1</strain>
    </source>
</reference>
<proteinExistence type="predicted"/>
<gene>
    <name evidence="1" type="ORF">PITCH_A890015</name>
</gene>
<name>A0A445N3Q5_9BACT</name>
<sequence>MELAKILVDVDLGRKGIEKTEMYVYLEGKLIETHFDRCYDDIKMVVEDLRGRYKDAMVEVSCEGEDFFGRIHRWPLDI</sequence>
<organism evidence="1">
    <name type="scientific">uncultured Desulfobacterium sp</name>
    <dbReference type="NCBI Taxonomy" id="201089"/>
    <lineage>
        <taxon>Bacteria</taxon>
        <taxon>Pseudomonadati</taxon>
        <taxon>Thermodesulfobacteriota</taxon>
        <taxon>Desulfobacteria</taxon>
        <taxon>Desulfobacterales</taxon>
        <taxon>Desulfobacteriaceae</taxon>
        <taxon>Desulfobacterium</taxon>
        <taxon>environmental samples</taxon>
    </lineage>
</organism>
<protein>
    <submittedName>
        <fullName evidence="1">Uncharacterized protein</fullName>
    </submittedName>
</protein>
<dbReference type="AlphaFoldDB" id="A0A445N3Q5"/>
<evidence type="ECO:0000313" key="1">
    <source>
        <dbReference type="EMBL" id="SPD76306.1"/>
    </source>
</evidence>
<dbReference type="EMBL" id="OJIN01000235">
    <property type="protein sequence ID" value="SPD76306.1"/>
    <property type="molecule type" value="Genomic_DNA"/>
</dbReference>
<accession>A0A445N3Q5</accession>